<dbReference type="HOGENOM" id="CLU_1154991_0_0_7"/>
<name>I4CET7_DESTA</name>
<dbReference type="Gene3D" id="3.40.109.40">
    <property type="match status" value="1"/>
</dbReference>
<organism evidence="1 2">
    <name type="scientific">Desulfomonile tiedjei (strain ATCC 49306 / DSM 6799 / DCB-1)</name>
    <dbReference type="NCBI Taxonomy" id="706587"/>
    <lineage>
        <taxon>Bacteria</taxon>
        <taxon>Pseudomonadati</taxon>
        <taxon>Thermodesulfobacteriota</taxon>
        <taxon>Desulfomonilia</taxon>
        <taxon>Desulfomonilales</taxon>
        <taxon>Desulfomonilaceae</taxon>
        <taxon>Desulfomonile</taxon>
    </lineage>
</organism>
<dbReference type="KEGG" id="dti:Desti_5496"/>
<gene>
    <name evidence="1" type="ordered locus">Desti_5496</name>
</gene>
<dbReference type="eggNOG" id="COG1410">
    <property type="taxonomic scope" value="Bacteria"/>
</dbReference>
<accession>I4CET7</accession>
<protein>
    <submittedName>
        <fullName evidence="1">Vitamin B12 dependent methionine synthase</fullName>
    </submittedName>
</protein>
<sequence>MDDIDKAIERLCEIRIFGDLSVHLDRDEMLRRTGMTGRKRPVAPILLAEFDKIAGEVQSGTLIRARAVTRVLQILEVSPNQVVLAGGITLCGTLLQRKAPDATHIGLAICTIGEQLEEAAVKYRQKDLLKSLILDGIGSAAVDSLAAEVSQLLCSHAAGANLTAGGPLFFGTPGLPIQNLGLLFQVLPAEEIGVKLTSSYFMLPQKTSAFVVGIGPAMPAWSKEQSCRQCALHRMCRYRV</sequence>
<dbReference type="SUPFAM" id="SSF56507">
    <property type="entry name" value="Methionine synthase activation domain-like"/>
    <property type="match status" value="1"/>
</dbReference>
<dbReference type="OrthoDB" id="9816190at2"/>
<proteinExistence type="predicted"/>
<evidence type="ECO:0000313" key="1">
    <source>
        <dbReference type="EMBL" id="AFM28078.1"/>
    </source>
</evidence>
<dbReference type="STRING" id="706587.Desti_5496"/>
<reference evidence="2" key="1">
    <citation type="submission" date="2012-06" db="EMBL/GenBank/DDBJ databases">
        <title>Complete sequence of chromosome of Desulfomonile tiedjei DSM 6799.</title>
        <authorList>
            <person name="Lucas S."/>
            <person name="Copeland A."/>
            <person name="Lapidus A."/>
            <person name="Glavina del Rio T."/>
            <person name="Dalin E."/>
            <person name="Tice H."/>
            <person name="Bruce D."/>
            <person name="Goodwin L."/>
            <person name="Pitluck S."/>
            <person name="Peters L."/>
            <person name="Ovchinnikova G."/>
            <person name="Zeytun A."/>
            <person name="Lu M."/>
            <person name="Kyrpides N."/>
            <person name="Mavromatis K."/>
            <person name="Ivanova N."/>
            <person name="Brettin T."/>
            <person name="Detter J.C."/>
            <person name="Han C."/>
            <person name="Larimer F."/>
            <person name="Land M."/>
            <person name="Hauser L."/>
            <person name="Markowitz V."/>
            <person name="Cheng J.-F."/>
            <person name="Hugenholtz P."/>
            <person name="Woyke T."/>
            <person name="Wu D."/>
            <person name="Spring S."/>
            <person name="Schroeder M."/>
            <person name="Brambilla E."/>
            <person name="Klenk H.-P."/>
            <person name="Eisen J.A."/>
        </authorList>
    </citation>
    <scope>NUCLEOTIDE SEQUENCE [LARGE SCALE GENOMIC DNA]</scope>
    <source>
        <strain evidence="2">ATCC 49306 / DSM 6799 / DCB-1</strain>
    </source>
</reference>
<dbReference type="InterPro" id="IPR037010">
    <property type="entry name" value="VitB12-dep_Met_synth_activ_sf"/>
</dbReference>
<dbReference type="RefSeq" id="WP_014813176.1">
    <property type="nucleotide sequence ID" value="NC_018025.1"/>
</dbReference>
<evidence type="ECO:0000313" key="2">
    <source>
        <dbReference type="Proteomes" id="UP000006055"/>
    </source>
</evidence>
<dbReference type="AlphaFoldDB" id="I4CET7"/>
<dbReference type="GO" id="GO:0008705">
    <property type="term" value="F:methionine synthase activity"/>
    <property type="evidence" value="ECO:0007669"/>
    <property type="project" value="InterPro"/>
</dbReference>
<dbReference type="EMBL" id="CP003360">
    <property type="protein sequence ID" value="AFM28078.1"/>
    <property type="molecule type" value="Genomic_DNA"/>
</dbReference>
<keyword evidence="2" id="KW-1185">Reference proteome</keyword>
<dbReference type="Proteomes" id="UP000006055">
    <property type="component" value="Chromosome"/>
</dbReference>